<dbReference type="Proteomes" id="UP000295063">
    <property type="component" value="Unassembled WGS sequence"/>
</dbReference>
<accession>A0A4R1PWV3</accession>
<organism evidence="1 2">
    <name type="scientific">Anaerospora hongkongensis</name>
    <dbReference type="NCBI Taxonomy" id="244830"/>
    <lineage>
        <taxon>Bacteria</taxon>
        <taxon>Bacillati</taxon>
        <taxon>Bacillota</taxon>
        <taxon>Negativicutes</taxon>
        <taxon>Selenomonadales</taxon>
        <taxon>Sporomusaceae</taxon>
        <taxon>Anaerospora</taxon>
    </lineage>
</organism>
<comment type="caution">
    <text evidence="1">The sequence shown here is derived from an EMBL/GenBank/DDBJ whole genome shotgun (WGS) entry which is preliminary data.</text>
</comment>
<dbReference type="EMBL" id="SLUI01000007">
    <property type="protein sequence ID" value="TCL36894.1"/>
    <property type="molecule type" value="Genomic_DNA"/>
</dbReference>
<dbReference type="OrthoDB" id="1679462at2"/>
<keyword evidence="2" id="KW-1185">Reference proteome</keyword>
<dbReference type="AlphaFoldDB" id="A0A4R1PWV3"/>
<proteinExistence type="predicted"/>
<evidence type="ECO:0000313" key="2">
    <source>
        <dbReference type="Proteomes" id="UP000295063"/>
    </source>
</evidence>
<protein>
    <submittedName>
        <fullName evidence="1">Uncharacterized protein</fullName>
    </submittedName>
</protein>
<sequence length="209" mass="24419">MSRNVVKYAFLVCLLLLINLWGVSAGQCSNFTTDITEETLWISLDVSPQQKKQIDAIIAESYSQVKKFHKKQGSNDIYDFNNLFILLQYTSKMNDIRKSTSDRIMQVLDTKQKLEFEKQLQQVNDASYKSTVLMLSLDLTDTQKKLVVTSLLKTQKKIWEILSRKSSSWEEKRKKLNRINKLQIVSAKLSKEQRTRMAQWNIMFSSDTY</sequence>
<gene>
    <name evidence="1" type="ORF">EV210_107158</name>
</gene>
<reference evidence="1 2" key="1">
    <citation type="submission" date="2019-03" db="EMBL/GenBank/DDBJ databases">
        <title>Genomic Encyclopedia of Type Strains, Phase IV (KMG-IV): sequencing the most valuable type-strain genomes for metagenomic binning, comparative biology and taxonomic classification.</title>
        <authorList>
            <person name="Goeker M."/>
        </authorList>
    </citation>
    <scope>NUCLEOTIDE SEQUENCE [LARGE SCALE GENOMIC DNA]</scope>
    <source>
        <strain evidence="1 2">DSM 15969</strain>
    </source>
</reference>
<name>A0A4R1PWV3_9FIRM</name>
<dbReference type="RefSeq" id="WP_132080522.1">
    <property type="nucleotide sequence ID" value="NZ_DAMAKO010000006.1"/>
</dbReference>
<evidence type="ECO:0000313" key="1">
    <source>
        <dbReference type="EMBL" id="TCL36894.1"/>
    </source>
</evidence>